<comment type="caution">
    <text evidence="2">The sequence shown here is derived from an EMBL/GenBank/DDBJ whole genome shotgun (WGS) entry which is preliminary data.</text>
</comment>
<evidence type="ECO:0000256" key="1">
    <source>
        <dbReference type="SAM" id="MobiDB-lite"/>
    </source>
</evidence>
<feature type="compositionally biased region" description="Polar residues" evidence="1">
    <location>
        <begin position="237"/>
        <end position="253"/>
    </location>
</feature>
<dbReference type="AlphaFoldDB" id="A0A4V4LUF1"/>
<feature type="compositionally biased region" description="Polar residues" evidence="1">
    <location>
        <begin position="202"/>
        <end position="228"/>
    </location>
</feature>
<dbReference type="Proteomes" id="UP000310189">
    <property type="component" value="Unassembled WGS sequence"/>
</dbReference>
<proteinExistence type="predicted"/>
<dbReference type="Gene3D" id="1.20.1270.60">
    <property type="entry name" value="Arfaptin homology (AH) domain/BAR domain"/>
    <property type="match status" value="1"/>
</dbReference>
<accession>A0A4V4LUF1</accession>
<organism evidence="2 3">
    <name type="scientific">Wallemia hederae</name>
    <dbReference type="NCBI Taxonomy" id="1540922"/>
    <lineage>
        <taxon>Eukaryota</taxon>
        <taxon>Fungi</taxon>
        <taxon>Dikarya</taxon>
        <taxon>Basidiomycota</taxon>
        <taxon>Wallemiomycotina</taxon>
        <taxon>Wallemiomycetes</taxon>
        <taxon>Wallemiales</taxon>
        <taxon>Wallemiaceae</taxon>
        <taxon>Wallemia</taxon>
    </lineage>
</organism>
<feature type="compositionally biased region" description="Basic and acidic residues" evidence="1">
    <location>
        <begin position="572"/>
        <end position="581"/>
    </location>
</feature>
<feature type="region of interest" description="Disordered" evidence="1">
    <location>
        <begin position="394"/>
        <end position="640"/>
    </location>
</feature>
<protein>
    <submittedName>
        <fullName evidence="2">Uncharacterized protein</fullName>
    </submittedName>
</protein>
<dbReference type="InterPro" id="IPR027267">
    <property type="entry name" value="AH/BAR_dom_sf"/>
</dbReference>
<feature type="compositionally biased region" description="Polar residues" evidence="1">
    <location>
        <begin position="582"/>
        <end position="609"/>
    </location>
</feature>
<feature type="compositionally biased region" description="Acidic residues" evidence="1">
    <location>
        <begin position="614"/>
        <end position="623"/>
    </location>
</feature>
<dbReference type="EMBL" id="SPNW01000014">
    <property type="protein sequence ID" value="TIA91113.1"/>
    <property type="molecule type" value="Genomic_DNA"/>
</dbReference>
<feature type="compositionally biased region" description="Polar residues" evidence="1">
    <location>
        <begin position="422"/>
        <end position="433"/>
    </location>
</feature>
<dbReference type="OrthoDB" id="3364193at2759"/>
<gene>
    <name evidence="2" type="ORF">E3P99_01282</name>
</gene>
<reference evidence="2 3" key="1">
    <citation type="submission" date="2019-03" db="EMBL/GenBank/DDBJ databases">
        <title>Sequencing 23 genomes of Wallemia ichthyophaga.</title>
        <authorList>
            <person name="Gostincar C."/>
        </authorList>
    </citation>
    <scope>NUCLEOTIDE SEQUENCE [LARGE SCALE GENOMIC DNA]</scope>
    <source>
        <strain evidence="2 3">EXF-5753</strain>
    </source>
</reference>
<feature type="compositionally biased region" description="Basic and acidic residues" evidence="1">
    <location>
        <begin position="546"/>
        <end position="560"/>
    </location>
</feature>
<feature type="region of interest" description="Disordered" evidence="1">
    <location>
        <begin position="202"/>
        <end position="375"/>
    </location>
</feature>
<evidence type="ECO:0000313" key="2">
    <source>
        <dbReference type="EMBL" id="TIA91113.1"/>
    </source>
</evidence>
<name>A0A4V4LUF1_9BASI</name>
<feature type="compositionally biased region" description="Low complexity" evidence="1">
    <location>
        <begin position="489"/>
        <end position="499"/>
    </location>
</feature>
<feature type="compositionally biased region" description="Polar residues" evidence="1">
    <location>
        <begin position="357"/>
        <end position="369"/>
    </location>
</feature>
<evidence type="ECO:0000313" key="3">
    <source>
        <dbReference type="Proteomes" id="UP000310189"/>
    </source>
</evidence>
<feature type="compositionally biased region" description="Basic residues" evidence="1">
    <location>
        <begin position="500"/>
        <end position="515"/>
    </location>
</feature>
<feature type="compositionally biased region" description="Basic and acidic residues" evidence="1">
    <location>
        <begin position="345"/>
        <end position="356"/>
    </location>
</feature>
<feature type="compositionally biased region" description="Polar residues" evidence="1">
    <location>
        <begin position="394"/>
        <end position="403"/>
    </location>
</feature>
<sequence length="640" mass="70116">MKKSKPLLKNLQKADKDYDNALRIAVQRGYLDSAAVNALGTIDATGSIAHVASILTQANQNFESYTAQLFKSRSATLVARLPPLTLPRQALDQLIQQEESYALADKDRELLVSQVIKASSKKSTNGSSARLIESQKELKACENHLSQIEVDLMINRQQIIFSSLQQRLRSLLELGENLYKLADQGLDHIHSLPASTNLLENPSIDSLSPSQSASQVNDDSNFISSPINHSIKRDSNLKQNSVTEHALKSAQSQPPKPSMFTEQFSESSIQSPAPQQPQRQPLIPHATPPQSQQKPAGFLKRLFGGNKKQSPTPSRQVRHTIDKPGKKSLFSVPWGAKPPANTSRSESKRKDIDGWHTRTTSNISSLQRGDSSDEEVGAKYVSVTNKNPRATIAENLSRQSSLTSNQSQRKSKRSSQRYSQDVLRSNSLGNSKRTFALPERPSSAASLPLNTHASHKRGKGQATITNRPAGLATASQRDDATSALPPKVPSKNSVSSNGVSRKRPTSTSARNRKVVIHPNLMSIVESDNADHDFNPTGQSNGTPKTKGKEREHLPASRDNSRQSSMSSSVAPIRKDSARSSRSEQLPKNVSWAQSLPQRSTSTQWSNRPSANGDDSSDDEDDDAYNIARAQLSPLDFSNLK</sequence>
<feature type="compositionally biased region" description="Polar residues" evidence="1">
    <location>
        <begin position="443"/>
        <end position="452"/>
    </location>
</feature>
<keyword evidence="3" id="KW-1185">Reference proteome</keyword>
<feature type="compositionally biased region" description="Low complexity" evidence="1">
    <location>
        <begin position="265"/>
        <end position="281"/>
    </location>
</feature>